<evidence type="ECO:0000313" key="3">
    <source>
        <dbReference type="Proteomes" id="UP001597301"/>
    </source>
</evidence>
<dbReference type="RefSeq" id="WP_380774104.1">
    <property type="nucleotide sequence ID" value="NZ_JBHUEO010000031.1"/>
</dbReference>
<name>A0ABW4KH29_9BACI</name>
<reference evidence="3" key="1">
    <citation type="journal article" date="2019" name="Int. J. Syst. Evol. Microbiol.">
        <title>The Global Catalogue of Microorganisms (GCM) 10K type strain sequencing project: providing services to taxonomists for standard genome sequencing and annotation.</title>
        <authorList>
            <consortium name="The Broad Institute Genomics Platform"/>
            <consortium name="The Broad Institute Genome Sequencing Center for Infectious Disease"/>
            <person name="Wu L."/>
            <person name="Ma J."/>
        </authorList>
    </citation>
    <scope>NUCLEOTIDE SEQUENCE [LARGE SCALE GENOMIC DNA]</scope>
    <source>
        <strain evidence="3">CGMCC 1.12295</strain>
    </source>
</reference>
<sequence length="42" mass="4837">MDQRPFFLPPLNQKYGRCEVDGFGCFGEKASQILRRMLQATS</sequence>
<comment type="caution">
    <text evidence="2">The sequence shown here is derived from an EMBL/GenBank/DDBJ whole genome shotgun (WGS) entry which is preliminary data.</text>
</comment>
<dbReference type="Proteomes" id="UP001597301">
    <property type="component" value="Unassembled WGS sequence"/>
</dbReference>
<proteinExistence type="predicted"/>
<dbReference type="InterPro" id="IPR033761">
    <property type="entry name" value="SeqA_N"/>
</dbReference>
<protein>
    <recommendedName>
        <fullName evidence="1">Negative modulator of initiation of replication SeqA N-terminal domain-containing protein</fullName>
    </recommendedName>
</protein>
<evidence type="ECO:0000259" key="1">
    <source>
        <dbReference type="Pfam" id="PF17206"/>
    </source>
</evidence>
<accession>A0ABW4KH29</accession>
<gene>
    <name evidence="2" type="ORF">ACFSCZ_11520</name>
</gene>
<feature type="domain" description="Negative modulator of initiation of replication SeqA N-terminal" evidence="1">
    <location>
        <begin position="26"/>
        <end position="39"/>
    </location>
</feature>
<evidence type="ECO:0000313" key="2">
    <source>
        <dbReference type="EMBL" id="MFD1707360.1"/>
    </source>
</evidence>
<organism evidence="2 3">
    <name type="scientific">Siminovitchia sediminis</name>
    <dbReference type="NCBI Taxonomy" id="1274353"/>
    <lineage>
        <taxon>Bacteria</taxon>
        <taxon>Bacillati</taxon>
        <taxon>Bacillota</taxon>
        <taxon>Bacilli</taxon>
        <taxon>Bacillales</taxon>
        <taxon>Bacillaceae</taxon>
        <taxon>Siminovitchia</taxon>
    </lineage>
</organism>
<dbReference type="Pfam" id="PF17206">
    <property type="entry name" value="SeqA_N"/>
    <property type="match status" value="1"/>
</dbReference>
<dbReference type="EMBL" id="JBHUEO010000031">
    <property type="protein sequence ID" value="MFD1707360.1"/>
    <property type="molecule type" value="Genomic_DNA"/>
</dbReference>
<keyword evidence="3" id="KW-1185">Reference proteome</keyword>